<feature type="compositionally biased region" description="Basic and acidic residues" evidence="1">
    <location>
        <begin position="56"/>
        <end position="67"/>
    </location>
</feature>
<gene>
    <name evidence="3" type="ORF">B0J12DRAFT_453710</name>
</gene>
<protein>
    <recommendedName>
        <fullName evidence="5">Secreted protein</fullName>
    </recommendedName>
</protein>
<evidence type="ECO:0000313" key="4">
    <source>
        <dbReference type="Proteomes" id="UP000774617"/>
    </source>
</evidence>
<proteinExistence type="predicted"/>
<reference evidence="3 4" key="1">
    <citation type="journal article" date="2021" name="Nat. Commun.">
        <title>Genetic determinants of endophytism in the Arabidopsis root mycobiome.</title>
        <authorList>
            <person name="Mesny F."/>
            <person name="Miyauchi S."/>
            <person name="Thiergart T."/>
            <person name="Pickel B."/>
            <person name="Atanasova L."/>
            <person name="Karlsson M."/>
            <person name="Huettel B."/>
            <person name="Barry K.W."/>
            <person name="Haridas S."/>
            <person name="Chen C."/>
            <person name="Bauer D."/>
            <person name="Andreopoulos W."/>
            <person name="Pangilinan J."/>
            <person name="LaButti K."/>
            <person name="Riley R."/>
            <person name="Lipzen A."/>
            <person name="Clum A."/>
            <person name="Drula E."/>
            <person name="Henrissat B."/>
            <person name="Kohler A."/>
            <person name="Grigoriev I.V."/>
            <person name="Martin F.M."/>
            <person name="Hacquard S."/>
        </authorList>
    </citation>
    <scope>NUCLEOTIDE SEQUENCE [LARGE SCALE GENOMIC DNA]</scope>
    <source>
        <strain evidence="3 4">MPI-SDFR-AT-0080</strain>
    </source>
</reference>
<keyword evidence="2" id="KW-0732">Signal</keyword>
<evidence type="ECO:0000256" key="1">
    <source>
        <dbReference type="SAM" id="MobiDB-lite"/>
    </source>
</evidence>
<evidence type="ECO:0000313" key="3">
    <source>
        <dbReference type="EMBL" id="KAH7054449.1"/>
    </source>
</evidence>
<feature type="region of interest" description="Disordered" evidence="1">
    <location>
        <begin position="25"/>
        <end position="80"/>
    </location>
</feature>
<sequence length="138" mass="13859">MAASCAGLLRLRAAAATAAATALAGGGMAGGESTHTGEERAAALSSLSEAGEEEERGAAEKRWRGEEGVGSVRRRSNGRCSACSCGQARVRKLGSESMPCGAVAVLGGLCRWVSGGAGGAVPVGREKCRWRGPRAVLS</sequence>
<dbReference type="Proteomes" id="UP000774617">
    <property type="component" value="Unassembled WGS sequence"/>
</dbReference>
<dbReference type="EMBL" id="JAGTJR010000009">
    <property type="protein sequence ID" value="KAH7054449.1"/>
    <property type="molecule type" value="Genomic_DNA"/>
</dbReference>
<accession>A0ABQ8GGC8</accession>
<organism evidence="3 4">
    <name type="scientific">Macrophomina phaseolina</name>
    <dbReference type="NCBI Taxonomy" id="35725"/>
    <lineage>
        <taxon>Eukaryota</taxon>
        <taxon>Fungi</taxon>
        <taxon>Dikarya</taxon>
        <taxon>Ascomycota</taxon>
        <taxon>Pezizomycotina</taxon>
        <taxon>Dothideomycetes</taxon>
        <taxon>Dothideomycetes incertae sedis</taxon>
        <taxon>Botryosphaeriales</taxon>
        <taxon>Botryosphaeriaceae</taxon>
        <taxon>Macrophomina</taxon>
    </lineage>
</organism>
<evidence type="ECO:0000256" key="2">
    <source>
        <dbReference type="SAM" id="SignalP"/>
    </source>
</evidence>
<evidence type="ECO:0008006" key="5">
    <source>
        <dbReference type="Google" id="ProtNLM"/>
    </source>
</evidence>
<name>A0ABQ8GGC8_9PEZI</name>
<comment type="caution">
    <text evidence="3">The sequence shown here is derived from an EMBL/GenBank/DDBJ whole genome shotgun (WGS) entry which is preliminary data.</text>
</comment>
<keyword evidence="4" id="KW-1185">Reference proteome</keyword>
<feature type="signal peptide" evidence="2">
    <location>
        <begin position="1"/>
        <end position="18"/>
    </location>
</feature>
<feature type="chain" id="PRO_5047244989" description="Secreted protein" evidence="2">
    <location>
        <begin position="19"/>
        <end position="138"/>
    </location>
</feature>